<gene>
    <name evidence="2" type="ORF">EZS28_023670</name>
</gene>
<evidence type="ECO:0000256" key="1">
    <source>
        <dbReference type="SAM" id="MobiDB-lite"/>
    </source>
</evidence>
<dbReference type="EMBL" id="SNRW01007706">
    <property type="protein sequence ID" value="KAA6380802.1"/>
    <property type="molecule type" value="Genomic_DNA"/>
</dbReference>
<sequence>MKLETNGVMTLKNINLLNNDFLGKITTLEQEVNVLQQTLGTATQDIGGLQQQIDVINEELNRQTHFRGYYLLNTDIQNLPNSANGDFAFSAESGTVWMYDQNWYNSGDIVPDQVTPASDANPLIDSGTGVDGTSTQYSRGDHQHPLQVSDVLPSKDTSVGTVGQASTYARSDHQHPIQTVNTIPVSDSANGSYGTVESYARNDHSHPINVQTNASIVPVVNGVGNNGTLAYYSRHDHVHPQQLTYDGNVTATKFIKAGGTSNEILCANGDTLNGVVDIEFEQTITGSKTFNNIFQIVPTGDNYNEGIRIAKATNESCQIFFGVDPNEHSGYIEGQWTVGIMLNDGPTAQKFSICQSSDYATTNRGLRISTDGNILTFNGNEFVDVGSDQTVNGTKTFVRVVQIQPNGDNFNEGVRIARSTNSNYCGIYLGCNPQSTQGALTDQWSIVNTPTGELRIGVNIQINQNQGLMIFPDGSTLNFYGKMNSSNIQINPTATGYDDGLRISRSDPTSTGNSSIQLGCSRTSTTGSIEGQWSVFTPPSSSTNNPQSFVIAVSSQAGDNNRGLQISADGNTLTFNGRVL</sequence>
<protein>
    <submittedName>
        <fullName evidence="2">Uncharacterized protein</fullName>
    </submittedName>
</protein>
<name>A0A5J4VEB4_9EUKA</name>
<evidence type="ECO:0000313" key="3">
    <source>
        <dbReference type="Proteomes" id="UP000324800"/>
    </source>
</evidence>
<organism evidence="2 3">
    <name type="scientific">Streblomastix strix</name>
    <dbReference type="NCBI Taxonomy" id="222440"/>
    <lineage>
        <taxon>Eukaryota</taxon>
        <taxon>Metamonada</taxon>
        <taxon>Preaxostyla</taxon>
        <taxon>Oxymonadida</taxon>
        <taxon>Streblomastigidae</taxon>
        <taxon>Streblomastix</taxon>
    </lineage>
</organism>
<evidence type="ECO:0000313" key="2">
    <source>
        <dbReference type="EMBL" id="KAA6380802.1"/>
    </source>
</evidence>
<accession>A0A5J4VEB4</accession>
<dbReference type="AlphaFoldDB" id="A0A5J4VEB4"/>
<feature type="region of interest" description="Disordered" evidence="1">
    <location>
        <begin position="116"/>
        <end position="142"/>
    </location>
</feature>
<proteinExistence type="predicted"/>
<comment type="caution">
    <text evidence="2">The sequence shown here is derived from an EMBL/GenBank/DDBJ whole genome shotgun (WGS) entry which is preliminary data.</text>
</comment>
<dbReference type="Proteomes" id="UP000324800">
    <property type="component" value="Unassembled WGS sequence"/>
</dbReference>
<reference evidence="2 3" key="1">
    <citation type="submission" date="2019-03" db="EMBL/GenBank/DDBJ databases">
        <title>Single cell metagenomics reveals metabolic interactions within the superorganism composed of flagellate Streblomastix strix and complex community of Bacteroidetes bacteria on its surface.</title>
        <authorList>
            <person name="Treitli S.C."/>
            <person name="Kolisko M."/>
            <person name="Husnik F."/>
            <person name="Keeling P."/>
            <person name="Hampl V."/>
        </authorList>
    </citation>
    <scope>NUCLEOTIDE SEQUENCE [LARGE SCALE GENOMIC DNA]</scope>
    <source>
        <strain evidence="2">ST1C</strain>
    </source>
</reference>